<gene>
    <name evidence="1" type="ORF">LCGC14_1568910</name>
</gene>
<evidence type="ECO:0000313" key="1">
    <source>
        <dbReference type="EMBL" id="KKM28019.1"/>
    </source>
</evidence>
<reference evidence="1" key="1">
    <citation type="journal article" date="2015" name="Nature">
        <title>Complex archaea that bridge the gap between prokaryotes and eukaryotes.</title>
        <authorList>
            <person name="Spang A."/>
            <person name="Saw J.H."/>
            <person name="Jorgensen S.L."/>
            <person name="Zaremba-Niedzwiedzka K."/>
            <person name="Martijn J."/>
            <person name="Lind A.E."/>
            <person name="van Eijk R."/>
            <person name="Schleper C."/>
            <person name="Guy L."/>
            <person name="Ettema T.J."/>
        </authorList>
    </citation>
    <scope>NUCLEOTIDE SEQUENCE</scope>
</reference>
<proteinExistence type="predicted"/>
<accession>A0A0F9J6K2</accession>
<dbReference type="AlphaFoldDB" id="A0A0F9J6K2"/>
<comment type="caution">
    <text evidence="1">The sequence shown here is derived from an EMBL/GenBank/DDBJ whole genome shotgun (WGS) entry which is preliminary data.</text>
</comment>
<organism evidence="1">
    <name type="scientific">marine sediment metagenome</name>
    <dbReference type="NCBI Taxonomy" id="412755"/>
    <lineage>
        <taxon>unclassified sequences</taxon>
        <taxon>metagenomes</taxon>
        <taxon>ecological metagenomes</taxon>
    </lineage>
</organism>
<protein>
    <recommendedName>
        <fullName evidence="2">DUF1292 domain-containing protein</fullName>
    </recommendedName>
</protein>
<name>A0A0F9J6K2_9ZZZZ</name>
<evidence type="ECO:0008006" key="2">
    <source>
        <dbReference type="Google" id="ProtNLM"/>
    </source>
</evidence>
<sequence length="61" mass="6911">MAHAILGLKITDEDGDTLAVEKDENEHYLILTIREGPEDQTAVYLDREDAKALAELLEEWV</sequence>
<dbReference type="EMBL" id="LAZR01012209">
    <property type="protein sequence ID" value="KKM28019.1"/>
    <property type="molecule type" value="Genomic_DNA"/>
</dbReference>